<reference evidence="11 12" key="1">
    <citation type="submission" date="2019-11" db="EMBL/GenBank/DDBJ databases">
        <title>Comparative genomics of hydrocarbon-degrading Desulfosarcina strains.</title>
        <authorList>
            <person name="Watanabe M."/>
            <person name="Kojima H."/>
            <person name="Fukui M."/>
        </authorList>
    </citation>
    <scope>NUCLEOTIDE SEQUENCE [LARGE SCALE GENOMIC DNA]</scope>
    <source>
        <strain evidence="11 12">PP31</strain>
    </source>
</reference>
<evidence type="ECO:0000259" key="10">
    <source>
        <dbReference type="PROSITE" id="PS51123"/>
    </source>
</evidence>
<dbReference type="PROSITE" id="PS51257">
    <property type="entry name" value="PROKAR_LIPOPROTEIN"/>
    <property type="match status" value="1"/>
</dbReference>
<evidence type="ECO:0000256" key="3">
    <source>
        <dbReference type="ARBA" id="ARBA00023136"/>
    </source>
</evidence>
<dbReference type="CDD" id="cd07185">
    <property type="entry name" value="OmpA_C-like"/>
    <property type="match status" value="1"/>
</dbReference>
<keyword evidence="7" id="KW-0131">Cell cycle</keyword>
<dbReference type="InterPro" id="IPR036737">
    <property type="entry name" value="OmpA-like_sf"/>
</dbReference>
<dbReference type="Pfam" id="PF00691">
    <property type="entry name" value="OmpA"/>
    <property type="match status" value="1"/>
</dbReference>
<evidence type="ECO:0000313" key="12">
    <source>
        <dbReference type="Proteomes" id="UP000427769"/>
    </source>
</evidence>
<feature type="coiled-coil region" evidence="9">
    <location>
        <begin position="45"/>
        <end position="82"/>
    </location>
</feature>
<gene>
    <name evidence="8" type="primary">pal</name>
    <name evidence="11" type="ORF">DSCW_65980</name>
</gene>
<dbReference type="RefSeq" id="WP_155307740.1">
    <property type="nucleotide sequence ID" value="NZ_AP021875.1"/>
</dbReference>
<dbReference type="PRINTS" id="PR01021">
    <property type="entry name" value="OMPADOMAIN"/>
</dbReference>
<feature type="domain" description="OmpA-like" evidence="10">
    <location>
        <begin position="85"/>
        <end position="199"/>
    </location>
</feature>
<keyword evidence="5 8" id="KW-0998">Cell outer membrane</keyword>
<evidence type="ECO:0000256" key="5">
    <source>
        <dbReference type="ARBA" id="ARBA00023237"/>
    </source>
</evidence>
<name>A0A5K7ZH85_9BACT</name>
<dbReference type="InterPro" id="IPR039001">
    <property type="entry name" value="Pal"/>
</dbReference>
<keyword evidence="4 8" id="KW-0564">Palmitate</keyword>
<keyword evidence="9" id="KW-0175">Coiled coil</keyword>
<dbReference type="InterPro" id="IPR014169">
    <property type="entry name" value="Pal_lipo_C"/>
</dbReference>
<proteinExistence type="inferred from homology"/>
<evidence type="ECO:0000256" key="9">
    <source>
        <dbReference type="SAM" id="Coils"/>
    </source>
</evidence>
<evidence type="ECO:0000256" key="1">
    <source>
        <dbReference type="ARBA" id="ARBA00022618"/>
    </source>
</evidence>
<dbReference type="GO" id="GO:0051301">
    <property type="term" value="P:cell division"/>
    <property type="evidence" value="ECO:0007669"/>
    <property type="project" value="UniProtKB-KW"/>
</dbReference>
<evidence type="ECO:0000256" key="2">
    <source>
        <dbReference type="ARBA" id="ARBA00022729"/>
    </source>
</evidence>
<sequence length="199" mass="22568">MMKRKWIILALVLIVPAMLFTVSCAKKTVSTEPSTTDATAGDDAARQAELAKQAELDRQKQLEEERLAAERAEQLKAEAMERDLMMAKNRFLNENIYFDFDKSVLSYQAQELLKEKAMWMRANPDASVVIEGHCDERGTNAYNLALGERRAESAKTFLVNLGIFGARMTTISYGEERPVDMAHNEEAWAKNRRATFVLE</sequence>
<organism evidence="11 12">
    <name type="scientific">Desulfosarcina widdelii</name>
    <dbReference type="NCBI Taxonomy" id="947919"/>
    <lineage>
        <taxon>Bacteria</taxon>
        <taxon>Pseudomonadati</taxon>
        <taxon>Thermodesulfobacteriota</taxon>
        <taxon>Desulfobacteria</taxon>
        <taxon>Desulfobacterales</taxon>
        <taxon>Desulfosarcinaceae</taxon>
        <taxon>Desulfosarcina</taxon>
    </lineage>
</organism>
<dbReference type="PROSITE" id="PS51123">
    <property type="entry name" value="OMPA_2"/>
    <property type="match status" value="1"/>
</dbReference>
<evidence type="ECO:0000256" key="8">
    <source>
        <dbReference type="HAMAP-Rule" id="MF_02204"/>
    </source>
</evidence>
<dbReference type="OrthoDB" id="9809164at2"/>
<keyword evidence="12" id="KW-1185">Reference proteome</keyword>
<dbReference type="InterPro" id="IPR006664">
    <property type="entry name" value="OMP_bac"/>
</dbReference>
<dbReference type="InterPro" id="IPR050330">
    <property type="entry name" value="Bact_OuterMem_StrucFunc"/>
</dbReference>
<dbReference type="Gene3D" id="3.30.1330.60">
    <property type="entry name" value="OmpA-like domain"/>
    <property type="match status" value="1"/>
</dbReference>
<keyword evidence="2 8" id="KW-0732">Signal</keyword>
<protein>
    <recommendedName>
        <fullName evidence="8">Peptidoglycan-associated lipoprotein</fullName>
        <shortName evidence="8">PAL</shortName>
    </recommendedName>
</protein>
<evidence type="ECO:0000256" key="7">
    <source>
        <dbReference type="ARBA" id="ARBA00023306"/>
    </source>
</evidence>
<comment type="similarity">
    <text evidence="8">Belongs to the Pal lipoprotein family.</text>
</comment>
<dbReference type="NCBIfam" id="TIGR02802">
    <property type="entry name" value="Pal_lipo"/>
    <property type="match status" value="1"/>
</dbReference>
<dbReference type="KEGG" id="dwd:DSCW_65980"/>
<comment type="subcellular location">
    <subcellularLocation>
        <location evidence="8">Cell outer membrane</location>
        <topology evidence="8">Lipid-anchor</topology>
    </subcellularLocation>
</comment>
<dbReference type="EMBL" id="AP021875">
    <property type="protein sequence ID" value="BBO79181.1"/>
    <property type="molecule type" value="Genomic_DNA"/>
</dbReference>
<keyword evidence="1" id="KW-0132">Cell division</keyword>
<dbReference type="InterPro" id="IPR006665">
    <property type="entry name" value="OmpA-like"/>
</dbReference>
<keyword evidence="6 8" id="KW-0449">Lipoprotein</keyword>
<dbReference type="Proteomes" id="UP000427769">
    <property type="component" value="Chromosome"/>
</dbReference>
<dbReference type="AlphaFoldDB" id="A0A5K7ZH85"/>
<evidence type="ECO:0000256" key="6">
    <source>
        <dbReference type="ARBA" id="ARBA00023288"/>
    </source>
</evidence>
<evidence type="ECO:0000256" key="4">
    <source>
        <dbReference type="ARBA" id="ARBA00023139"/>
    </source>
</evidence>
<dbReference type="SUPFAM" id="SSF103088">
    <property type="entry name" value="OmpA-like"/>
    <property type="match status" value="1"/>
</dbReference>
<dbReference type="PANTHER" id="PTHR30329:SF21">
    <property type="entry name" value="LIPOPROTEIN YIAD-RELATED"/>
    <property type="match status" value="1"/>
</dbReference>
<dbReference type="PANTHER" id="PTHR30329">
    <property type="entry name" value="STATOR ELEMENT OF FLAGELLAR MOTOR COMPLEX"/>
    <property type="match status" value="1"/>
</dbReference>
<keyword evidence="3 8" id="KW-0472">Membrane</keyword>
<evidence type="ECO:0000313" key="11">
    <source>
        <dbReference type="EMBL" id="BBO79181.1"/>
    </source>
</evidence>
<dbReference type="HAMAP" id="MF_02204">
    <property type="entry name" value="Pal"/>
    <property type="match status" value="1"/>
</dbReference>
<dbReference type="GO" id="GO:0009279">
    <property type="term" value="C:cell outer membrane"/>
    <property type="evidence" value="ECO:0007669"/>
    <property type="project" value="UniProtKB-SubCell"/>
</dbReference>
<accession>A0A5K7ZH85</accession>